<dbReference type="PROSITE" id="PS50042">
    <property type="entry name" value="CNMP_BINDING_3"/>
    <property type="match status" value="1"/>
</dbReference>
<dbReference type="Pfam" id="PF00027">
    <property type="entry name" value="cNMP_binding"/>
    <property type="match status" value="1"/>
</dbReference>
<keyword evidence="3" id="KW-1185">Reference proteome</keyword>
<dbReference type="InterPro" id="IPR018490">
    <property type="entry name" value="cNMP-bd_dom_sf"/>
</dbReference>
<dbReference type="InterPro" id="IPR000595">
    <property type="entry name" value="cNMP-bd_dom"/>
</dbReference>
<gene>
    <name evidence="2" type="ORF">LOX96_03490</name>
</gene>
<evidence type="ECO:0000313" key="2">
    <source>
        <dbReference type="EMBL" id="MCL9683148.1"/>
    </source>
</evidence>
<organism evidence="2 3">
    <name type="scientific">Legionella maioricensis</name>
    <dbReference type="NCBI Taxonomy" id="2896528"/>
    <lineage>
        <taxon>Bacteria</taxon>
        <taxon>Pseudomonadati</taxon>
        <taxon>Pseudomonadota</taxon>
        <taxon>Gammaproteobacteria</taxon>
        <taxon>Legionellales</taxon>
        <taxon>Legionellaceae</taxon>
        <taxon>Legionella</taxon>
    </lineage>
</organism>
<dbReference type="EMBL" id="JAJKBJ010000002">
    <property type="protein sequence ID" value="MCL9683148.1"/>
    <property type="molecule type" value="Genomic_DNA"/>
</dbReference>
<dbReference type="InterPro" id="IPR045319">
    <property type="entry name" value="KAT/AKT"/>
</dbReference>
<sequence length="145" mass="15783">MIALEKLLLLKTVTLFKQTPDDLLLHIVTSIVKEKRVNAGELLLEKGGVNSTMYIVVSGRVKVHDGVRLITELAEREIFGELSALTKDPPVTSVSAITDCLLLTISSAALYELMSFDEGISKGIIQALCKRTQSMSIQVQGLLQG</sequence>
<evidence type="ECO:0000259" key="1">
    <source>
        <dbReference type="PROSITE" id="PS50042"/>
    </source>
</evidence>
<protein>
    <submittedName>
        <fullName evidence="2">Cyclic nucleotide-binding domain-containing protein</fullName>
    </submittedName>
</protein>
<evidence type="ECO:0000313" key="3">
    <source>
        <dbReference type="Proteomes" id="UP001139721"/>
    </source>
</evidence>
<dbReference type="Gene3D" id="2.60.120.10">
    <property type="entry name" value="Jelly Rolls"/>
    <property type="match status" value="1"/>
</dbReference>
<dbReference type="Proteomes" id="UP001139721">
    <property type="component" value="Unassembled WGS sequence"/>
</dbReference>
<dbReference type="SUPFAM" id="SSF51206">
    <property type="entry name" value="cAMP-binding domain-like"/>
    <property type="match status" value="1"/>
</dbReference>
<dbReference type="PANTHER" id="PTHR45743">
    <property type="entry name" value="POTASSIUM CHANNEL AKT1"/>
    <property type="match status" value="1"/>
</dbReference>
<dbReference type="CDD" id="cd00038">
    <property type="entry name" value="CAP_ED"/>
    <property type="match status" value="1"/>
</dbReference>
<reference evidence="2" key="1">
    <citation type="submission" date="2021-11" db="EMBL/GenBank/DDBJ databases">
        <title>Legionella maioricencis sp. nov., a new species isolated from hot water samples in Mallorca.</title>
        <authorList>
            <person name="Crespi S."/>
            <person name="Drasar V."/>
            <person name="Salva-Serra F."/>
            <person name="Jaen-Luchoro D."/>
            <person name="Pineiro-Iglesias B."/>
            <person name="Aliaga F."/>
            <person name="Fernandez-Juarez V."/>
            <person name="Coll G."/>
            <person name="Moore E.R.B."/>
            <person name="Bennasar-Figueras A."/>
        </authorList>
    </citation>
    <scope>NUCLEOTIDE SEQUENCE</scope>
    <source>
        <strain evidence="2">HCPI-6</strain>
    </source>
</reference>
<dbReference type="GO" id="GO:0005249">
    <property type="term" value="F:voltage-gated potassium channel activity"/>
    <property type="evidence" value="ECO:0007669"/>
    <property type="project" value="InterPro"/>
</dbReference>
<proteinExistence type="predicted"/>
<dbReference type="InterPro" id="IPR014710">
    <property type="entry name" value="RmlC-like_jellyroll"/>
</dbReference>
<dbReference type="PANTHER" id="PTHR45743:SF2">
    <property type="entry name" value="POTASSIUM CHANNEL AKT1"/>
    <property type="match status" value="1"/>
</dbReference>
<dbReference type="SMART" id="SM00100">
    <property type="entry name" value="cNMP"/>
    <property type="match status" value="1"/>
</dbReference>
<dbReference type="RefSeq" id="WP_250422305.1">
    <property type="nucleotide sequence ID" value="NZ_JAJKBJ010000002.1"/>
</dbReference>
<feature type="domain" description="Cyclic nucleotide-binding" evidence="1">
    <location>
        <begin position="15"/>
        <end position="131"/>
    </location>
</feature>
<comment type="caution">
    <text evidence="2">The sequence shown here is derived from an EMBL/GenBank/DDBJ whole genome shotgun (WGS) entry which is preliminary data.</text>
</comment>
<accession>A0A9X2CZ15</accession>
<name>A0A9X2CZ15_9GAMM</name>
<dbReference type="AlphaFoldDB" id="A0A9X2CZ15"/>